<dbReference type="SMART" id="SM00965">
    <property type="entry name" value="STN"/>
    <property type="match status" value="1"/>
</dbReference>
<evidence type="ECO:0000313" key="11">
    <source>
        <dbReference type="EMBL" id="TWH71311.1"/>
    </source>
</evidence>
<dbReference type="InterPro" id="IPR001775">
    <property type="entry name" value="GspD/PilQ"/>
</dbReference>
<dbReference type="NCBIfam" id="TIGR02515">
    <property type="entry name" value="IV_pilus_PilQ"/>
    <property type="match status" value="1"/>
</dbReference>
<dbReference type="Pfam" id="PF11741">
    <property type="entry name" value="AMIN"/>
    <property type="match status" value="1"/>
</dbReference>
<keyword evidence="4 9" id="KW-0732">Signal</keyword>
<gene>
    <name evidence="11" type="ORF">LX59_01594</name>
</gene>
<dbReference type="PROSITE" id="PS00875">
    <property type="entry name" value="T2SP_D"/>
    <property type="match status" value="1"/>
</dbReference>
<dbReference type="AlphaFoldDB" id="A0A562IJV5"/>
<dbReference type="Proteomes" id="UP000319627">
    <property type="component" value="Unassembled WGS sequence"/>
</dbReference>
<evidence type="ECO:0000256" key="9">
    <source>
        <dbReference type="SAM" id="SignalP"/>
    </source>
</evidence>
<keyword evidence="3 8" id="KW-0813">Transport</keyword>
<dbReference type="Pfam" id="PF07660">
    <property type="entry name" value="STN"/>
    <property type="match status" value="1"/>
</dbReference>
<dbReference type="InterPro" id="IPR013355">
    <property type="entry name" value="Pilus_4_PilQ"/>
</dbReference>
<feature type="signal peptide" evidence="9">
    <location>
        <begin position="1"/>
        <end position="24"/>
    </location>
</feature>
<evidence type="ECO:0000256" key="4">
    <source>
        <dbReference type="ARBA" id="ARBA00022729"/>
    </source>
</evidence>
<feature type="chain" id="PRO_5021719746" evidence="9">
    <location>
        <begin position="25"/>
        <end position="696"/>
    </location>
</feature>
<evidence type="ECO:0000256" key="3">
    <source>
        <dbReference type="ARBA" id="ARBA00022448"/>
    </source>
</evidence>
<feature type="domain" description="Secretin/TonB short N-terminal" evidence="10">
    <location>
        <begin position="304"/>
        <end position="352"/>
    </location>
</feature>
<dbReference type="InterPro" id="IPR004846">
    <property type="entry name" value="T2SS/T3SS_dom"/>
</dbReference>
<evidence type="ECO:0000256" key="5">
    <source>
        <dbReference type="ARBA" id="ARBA00022927"/>
    </source>
</evidence>
<accession>A0A562IJV5</accession>
<keyword evidence="5" id="KW-0653">Protein transport</keyword>
<evidence type="ECO:0000256" key="7">
    <source>
        <dbReference type="ARBA" id="ARBA00023237"/>
    </source>
</evidence>
<comment type="similarity">
    <text evidence="2">Belongs to the bacterial secretin family. PilQ subfamily.</text>
</comment>
<name>A0A562IJV5_9GAMM</name>
<evidence type="ECO:0000256" key="8">
    <source>
        <dbReference type="RuleBase" id="RU004004"/>
    </source>
</evidence>
<dbReference type="GO" id="GO:0009279">
    <property type="term" value="C:cell outer membrane"/>
    <property type="evidence" value="ECO:0007669"/>
    <property type="project" value="UniProtKB-SubCell"/>
</dbReference>
<dbReference type="Gene3D" id="3.30.1370.130">
    <property type="match status" value="1"/>
</dbReference>
<evidence type="ECO:0000259" key="10">
    <source>
        <dbReference type="SMART" id="SM00965"/>
    </source>
</evidence>
<keyword evidence="7" id="KW-0998">Cell outer membrane</keyword>
<reference evidence="11 12" key="1">
    <citation type="submission" date="2019-07" db="EMBL/GenBank/DDBJ databases">
        <title>Genomic Encyclopedia of Type Strains, Phase I: the one thousand microbial genomes (KMG-I) project.</title>
        <authorList>
            <person name="Kyrpides N."/>
        </authorList>
    </citation>
    <scope>NUCLEOTIDE SEQUENCE [LARGE SCALE GENOMIC DNA]</scope>
    <source>
        <strain evidence="11 12">DSM 375</strain>
    </source>
</reference>
<dbReference type="Gene3D" id="2.60.40.3470">
    <property type="match status" value="1"/>
</dbReference>
<dbReference type="Gene3D" id="3.30.1370.120">
    <property type="match status" value="1"/>
</dbReference>
<dbReference type="InterPro" id="IPR005644">
    <property type="entry name" value="NolW-like"/>
</dbReference>
<organism evidence="11 12">
    <name type="scientific">Azomonas agilis</name>
    <dbReference type="NCBI Taxonomy" id="116849"/>
    <lineage>
        <taxon>Bacteria</taxon>
        <taxon>Pseudomonadati</taxon>
        <taxon>Pseudomonadota</taxon>
        <taxon>Gammaproteobacteria</taxon>
        <taxon>Pseudomonadales</taxon>
        <taxon>Pseudomonadaceae</taxon>
        <taxon>Azomonas</taxon>
    </lineage>
</organism>
<dbReference type="PANTHER" id="PTHR30604:SF1">
    <property type="entry name" value="DNA UTILIZATION PROTEIN HOFQ"/>
    <property type="match status" value="1"/>
</dbReference>
<proteinExistence type="inferred from homology"/>
<dbReference type="InterPro" id="IPR004845">
    <property type="entry name" value="T2SS_GspD_CS"/>
</dbReference>
<dbReference type="InterPro" id="IPR021731">
    <property type="entry name" value="AMIN_dom"/>
</dbReference>
<dbReference type="PANTHER" id="PTHR30604">
    <property type="entry name" value="PROTEIN TRANSPORT PROTEIN HOFQ"/>
    <property type="match status" value="1"/>
</dbReference>
<protein>
    <submittedName>
        <fullName evidence="11">Type IV pilus assembly protein PilQ</fullName>
    </submittedName>
</protein>
<comment type="caution">
    <text evidence="11">The sequence shown here is derived from an EMBL/GenBank/DDBJ whole genome shotgun (WGS) entry which is preliminary data.</text>
</comment>
<dbReference type="RefSeq" id="WP_144571313.1">
    <property type="nucleotide sequence ID" value="NZ_VLKG01000005.1"/>
</dbReference>
<dbReference type="Pfam" id="PF00263">
    <property type="entry name" value="Secretin"/>
    <property type="match status" value="1"/>
</dbReference>
<evidence type="ECO:0000256" key="6">
    <source>
        <dbReference type="ARBA" id="ARBA00023136"/>
    </source>
</evidence>
<comment type="subcellular location">
    <subcellularLocation>
        <location evidence="1 8">Cell outer membrane</location>
    </subcellularLocation>
</comment>
<dbReference type="InterPro" id="IPR051808">
    <property type="entry name" value="Type_IV_pilus_biogenesis"/>
</dbReference>
<dbReference type="PRINTS" id="PR00811">
    <property type="entry name" value="BCTERIALGSPD"/>
</dbReference>
<dbReference type="InterPro" id="IPR038591">
    <property type="entry name" value="NolW-like_sf"/>
</dbReference>
<dbReference type="GO" id="GO:0009306">
    <property type="term" value="P:protein secretion"/>
    <property type="evidence" value="ECO:0007669"/>
    <property type="project" value="InterPro"/>
</dbReference>
<evidence type="ECO:0000256" key="1">
    <source>
        <dbReference type="ARBA" id="ARBA00004442"/>
    </source>
</evidence>
<dbReference type="OrthoDB" id="9779724at2"/>
<dbReference type="InterPro" id="IPR011662">
    <property type="entry name" value="Secretin/TonB_short_N"/>
</dbReference>
<sequence length="696" mass="75853">MNDRHLRSALLALLMLLLTPSLWAANLTALDVTALPGDRIELKLTLDAPMLKPPKGYSIDQPARIALDLVGVSNKLGTNLKDIGVGNARNLTLVESEGRTRLIINLNRLTPYTTRVAGNALFILLGERQSATPSASQTFSPVANSAYSPTASSAHTSGRQIKNVDFRRAEDGAGNLIITLSDDDMTPRVEEQGGKILVSFDKASLPDPLRARLDVQDFATPVKFVDATASGSTVNFSIEATGNYEYLSFQADDKVTISVRPLTQAQMEKQKVERSLYSGDKLSLNFQDIEVRAVLQLIADFTKLNLVASDTVQGNITLRLQNVPWDQALELILKTKGLDKRQVGNVLLVAPAAEIADRERQELETQRQLAELAPMRREVVQVNYAKAADIAKLFQQSVNKMGGTNNASSDERGSIAVDDRTNNIIAYQTQERLDELRRIVSQLDIPVRQVMIEARIVEATVGFDKSIGANWRGASIGSKNYTFEGGLGREYIGGNSEEVGTFVDLGASGATSSLAISFITNNTVLDLELSAMESTGNGEIVSQPKVMTADKETAKILRGSEIPYQEASSSGATSTSFKEAALSLEVTPQITPDNRVIMEVKVNKDAPDYSNVLNGVPPIDTNELNAKVLINDGETIVIGGIFSNTQQKTVDKVPFLGDLPYIGRLFRREVIRDAKEELLIFLTPRILNQQALAVRP</sequence>
<dbReference type="EMBL" id="VLKG01000005">
    <property type="protein sequence ID" value="TWH71311.1"/>
    <property type="molecule type" value="Genomic_DNA"/>
</dbReference>
<evidence type="ECO:0000256" key="2">
    <source>
        <dbReference type="ARBA" id="ARBA00006304"/>
    </source>
</evidence>
<dbReference type="FunFam" id="3.30.1370.130:FF:000001">
    <property type="entry name" value="Type IV pilus secretin PilQ"/>
    <property type="match status" value="1"/>
</dbReference>
<keyword evidence="12" id="KW-1185">Reference proteome</keyword>
<keyword evidence="6" id="KW-0472">Membrane</keyword>
<dbReference type="Pfam" id="PF03958">
    <property type="entry name" value="Secretin_N"/>
    <property type="match status" value="1"/>
</dbReference>
<evidence type="ECO:0000313" key="12">
    <source>
        <dbReference type="Proteomes" id="UP000319627"/>
    </source>
</evidence>